<feature type="region of interest" description="Disordered" evidence="1">
    <location>
        <begin position="587"/>
        <end position="610"/>
    </location>
</feature>
<evidence type="ECO:0000313" key="2">
    <source>
        <dbReference type="EMBL" id="OLQ13976.1"/>
    </source>
</evidence>
<proteinExistence type="predicted"/>
<sequence length="656" mass="72562">MDGDDSWNVALRPPGPPISTKRDEVEPASMRRHLCCMLLWDCLVTNGWERDLAEEILTRGLTSARFKKDVMQFFRSEKYSSRAALDIGAGEGTTTAALAVNFAVVVAVEKYWNSSWSGGLRLDSNRLLKRDGSKITNIVRLHVDTLLSGSFAPLAHQNFSAAVIDADHGATGVMRDTFNILRGLPCCVETIIYHDYCDEIVYAVVNEFVQAGLLTFRSAMGEPKWHYWWCKDDRPEGAAMKVLWNPFHEFQERLERLYRQFVGWEGSMQETLNGSTWLLLPAAASQMFVLKIGFWPSMSYVSSVASDFDHINVDGPAAGKLRAFRAGYAEVVPWDMPFLSIVAKHGGRRHVLWAELDRDLSLLRLHAPTDHPVRCHPGCMGISFRQRVSWAKQIDHLLNVDERLVAAAKEPRHHIASTQFNRLYALGTHAGTAGTATASQSMGVGASSDSDVRDDHAAASRVHHLLSDAEYFQQAFAEVWHHSGGSNKASKGEFMQVILQFMDVESVQGYGPAVDEMQRRTLRQLGAAADLLPSQLSRPEALHLFRTVLLAVQSLLIMQYGPASAQEDSPRSPPSTGRHFQRPEEVEAAGLVSGSPTPTMMASSRAEEAANKDISEPGLALFGPVHPVLAALTPAVQDRLFACSSGLSRKHLEFCL</sequence>
<evidence type="ECO:0000313" key="3">
    <source>
        <dbReference type="Proteomes" id="UP000186817"/>
    </source>
</evidence>
<feature type="region of interest" description="Disordered" evidence="1">
    <location>
        <begin position="1"/>
        <end position="24"/>
    </location>
</feature>
<comment type="caution">
    <text evidence="2">The sequence shown here is derived from an EMBL/GenBank/DDBJ whole genome shotgun (WGS) entry which is preliminary data.</text>
</comment>
<organism evidence="2 3">
    <name type="scientific">Symbiodinium microadriaticum</name>
    <name type="common">Dinoflagellate</name>
    <name type="synonym">Zooxanthella microadriatica</name>
    <dbReference type="NCBI Taxonomy" id="2951"/>
    <lineage>
        <taxon>Eukaryota</taxon>
        <taxon>Sar</taxon>
        <taxon>Alveolata</taxon>
        <taxon>Dinophyceae</taxon>
        <taxon>Suessiales</taxon>
        <taxon>Symbiodiniaceae</taxon>
        <taxon>Symbiodinium</taxon>
    </lineage>
</organism>
<dbReference type="Proteomes" id="UP000186817">
    <property type="component" value="Unassembled WGS sequence"/>
</dbReference>
<dbReference type="OrthoDB" id="440224at2759"/>
<reference evidence="2 3" key="1">
    <citation type="submission" date="2016-02" db="EMBL/GenBank/DDBJ databases">
        <title>Genome analysis of coral dinoflagellate symbionts highlights evolutionary adaptations to a symbiotic lifestyle.</title>
        <authorList>
            <person name="Aranda M."/>
            <person name="Li Y."/>
            <person name="Liew Y.J."/>
            <person name="Baumgarten S."/>
            <person name="Simakov O."/>
            <person name="Wilson M."/>
            <person name="Piel J."/>
            <person name="Ashoor H."/>
            <person name="Bougouffa S."/>
            <person name="Bajic V.B."/>
            <person name="Ryu T."/>
            <person name="Ravasi T."/>
            <person name="Bayer T."/>
            <person name="Micklem G."/>
            <person name="Kim H."/>
            <person name="Bhak J."/>
            <person name="Lajeunesse T.C."/>
            <person name="Voolstra C.R."/>
        </authorList>
    </citation>
    <scope>NUCLEOTIDE SEQUENCE [LARGE SCALE GENOMIC DNA]</scope>
    <source>
        <strain evidence="2 3">CCMP2467</strain>
    </source>
</reference>
<protein>
    <submittedName>
        <fullName evidence="2">Uncharacterized protein</fullName>
    </submittedName>
</protein>
<accession>A0A1Q9F2Q9</accession>
<evidence type="ECO:0000256" key="1">
    <source>
        <dbReference type="SAM" id="MobiDB-lite"/>
    </source>
</evidence>
<name>A0A1Q9F2Q9_SYMMI</name>
<gene>
    <name evidence="2" type="ORF">AK812_SmicGene1996</name>
</gene>
<dbReference type="AlphaFoldDB" id="A0A1Q9F2Q9"/>
<dbReference type="EMBL" id="LSRX01000021">
    <property type="protein sequence ID" value="OLQ13976.1"/>
    <property type="molecule type" value="Genomic_DNA"/>
</dbReference>
<keyword evidence="3" id="KW-1185">Reference proteome</keyword>